<evidence type="ECO:0000256" key="2">
    <source>
        <dbReference type="SAM" id="Phobius"/>
    </source>
</evidence>
<dbReference type="AlphaFoldDB" id="A0A1G4IIZ6"/>
<evidence type="ECO:0008006" key="5">
    <source>
        <dbReference type="Google" id="ProtNLM"/>
    </source>
</evidence>
<keyword evidence="2" id="KW-1133">Transmembrane helix</keyword>
<dbReference type="RefSeq" id="XP_067082979.1">
    <property type="nucleotide sequence ID" value="XM_067226878.1"/>
</dbReference>
<feature type="region of interest" description="Disordered" evidence="1">
    <location>
        <begin position="209"/>
        <end position="236"/>
    </location>
</feature>
<sequence>MSAAVPVSEGNGGVAAQNPLPSGELPSTTSLAQQPLSPVGTSPPSNALVTAPGTAGTSQNAMPVNTVDQTNRYNNNNEYANSYNTGMGYGGLGMGYGGLGMGYGGLGMGYGGLGMPGMYGGLGMGGLYGGLGMPGMYGMGMSEDFQRSQMTFMLVGRLLEMCGMFAGVIQMTFGSALQFMGNYIGMSQQYNKLKSGMYMDEAGRWVELPKGTDSSRESAVSGTRRRPSRHRKQEKQSHPIFGVLRRLLFLLLAVMLAKRITR</sequence>
<evidence type="ECO:0000313" key="4">
    <source>
        <dbReference type="Proteomes" id="UP000195570"/>
    </source>
</evidence>
<protein>
    <recommendedName>
        <fullName evidence="5">Peroxin-13</fullName>
    </recommendedName>
</protein>
<comment type="caution">
    <text evidence="3">The sequence shown here is derived from an EMBL/GenBank/DDBJ whole genome shotgun (WGS) entry which is preliminary data.</text>
</comment>
<organism evidence="3 4">
    <name type="scientific">Trypanosoma equiperdum</name>
    <dbReference type="NCBI Taxonomy" id="5694"/>
    <lineage>
        <taxon>Eukaryota</taxon>
        <taxon>Discoba</taxon>
        <taxon>Euglenozoa</taxon>
        <taxon>Kinetoplastea</taxon>
        <taxon>Metakinetoplastina</taxon>
        <taxon>Trypanosomatida</taxon>
        <taxon>Trypanosomatidae</taxon>
        <taxon>Trypanosoma</taxon>
    </lineage>
</organism>
<keyword evidence="2" id="KW-0812">Transmembrane</keyword>
<feature type="transmembrane region" description="Helical" evidence="2">
    <location>
        <begin position="158"/>
        <end position="180"/>
    </location>
</feature>
<feature type="compositionally biased region" description="Polar residues" evidence="1">
    <location>
        <begin position="25"/>
        <end position="48"/>
    </location>
</feature>
<feature type="transmembrane region" description="Helical" evidence="2">
    <location>
        <begin position="118"/>
        <end position="137"/>
    </location>
</feature>
<dbReference type="EMBL" id="CZPT02001873">
    <property type="protein sequence ID" value="SCU72487.1"/>
    <property type="molecule type" value="Genomic_DNA"/>
</dbReference>
<dbReference type="GeneID" id="92378004"/>
<proteinExistence type="predicted"/>
<accession>A0A1G4IIZ6</accession>
<name>A0A1G4IIZ6_TRYEQ</name>
<keyword evidence="2" id="KW-0472">Membrane</keyword>
<dbReference type="VEuPathDB" id="TriTrypDB:TEOVI_000406400"/>
<evidence type="ECO:0000256" key="1">
    <source>
        <dbReference type="SAM" id="MobiDB-lite"/>
    </source>
</evidence>
<feature type="region of interest" description="Disordered" evidence="1">
    <location>
        <begin position="1"/>
        <end position="73"/>
    </location>
</feature>
<feature type="compositionally biased region" description="Basic residues" evidence="1">
    <location>
        <begin position="223"/>
        <end position="233"/>
    </location>
</feature>
<gene>
    <name evidence="3" type="ORF">TEOVI_000406400</name>
</gene>
<dbReference type="Proteomes" id="UP000195570">
    <property type="component" value="Unassembled WGS sequence"/>
</dbReference>
<keyword evidence="4" id="KW-1185">Reference proteome</keyword>
<feature type="compositionally biased region" description="Polar residues" evidence="1">
    <location>
        <begin position="55"/>
        <end position="70"/>
    </location>
</feature>
<evidence type="ECO:0000313" key="3">
    <source>
        <dbReference type="EMBL" id="SCU72487.1"/>
    </source>
</evidence>
<reference evidence="3" key="1">
    <citation type="submission" date="2016-09" db="EMBL/GenBank/DDBJ databases">
        <authorList>
            <person name="Hebert L."/>
            <person name="Moumen B."/>
        </authorList>
    </citation>
    <scope>NUCLEOTIDE SEQUENCE [LARGE SCALE GENOMIC DNA]</scope>
    <source>
        <strain evidence="3">OVI</strain>
    </source>
</reference>